<comment type="subcellular location">
    <subcellularLocation>
        <location evidence="1">Membrane</location>
    </subcellularLocation>
</comment>
<dbReference type="InterPro" id="IPR035892">
    <property type="entry name" value="C2_domain_sf"/>
</dbReference>
<dbReference type="InterPro" id="IPR001565">
    <property type="entry name" value="Synaptotagmin"/>
</dbReference>
<feature type="compositionally biased region" description="Low complexity" evidence="4">
    <location>
        <begin position="118"/>
        <end position="145"/>
    </location>
</feature>
<feature type="region of interest" description="Disordered" evidence="4">
    <location>
        <begin position="450"/>
        <end position="755"/>
    </location>
</feature>
<feature type="compositionally biased region" description="Basic and acidic residues" evidence="4">
    <location>
        <begin position="168"/>
        <end position="185"/>
    </location>
</feature>
<name>A0AAV7X9C9_9NEOP</name>
<feature type="domain" description="C2" evidence="5">
    <location>
        <begin position="1345"/>
        <end position="1467"/>
    </location>
</feature>
<feature type="compositionally biased region" description="Low complexity" evidence="4">
    <location>
        <begin position="730"/>
        <end position="750"/>
    </location>
</feature>
<feature type="compositionally biased region" description="Polar residues" evidence="4">
    <location>
        <begin position="1202"/>
        <end position="1212"/>
    </location>
</feature>
<dbReference type="GO" id="GO:0005886">
    <property type="term" value="C:plasma membrane"/>
    <property type="evidence" value="ECO:0007669"/>
    <property type="project" value="TreeGrafter"/>
</dbReference>
<protein>
    <recommendedName>
        <fullName evidence="5">C2 domain-containing protein</fullName>
    </recommendedName>
</protein>
<feature type="region of interest" description="Disordered" evidence="4">
    <location>
        <begin position="410"/>
        <end position="432"/>
    </location>
</feature>
<feature type="compositionally biased region" description="Low complexity" evidence="4">
    <location>
        <begin position="68"/>
        <end position="78"/>
    </location>
</feature>
<dbReference type="GO" id="GO:0006887">
    <property type="term" value="P:exocytosis"/>
    <property type="evidence" value="ECO:0007669"/>
    <property type="project" value="TreeGrafter"/>
</dbReference>
<dbReference type="PRINTS" id="PR00399">
    <property type="entry name" value="SYNAPTOTAGMN"/>
</dbReference>
<dbReference type="SUPFAM" id="SSF49562">
    <property type="entry name" value="C2 domain (Calcium/lipid-binding domain, CaLB)"/>
    <property type="match status" value="2"/>
</dbReference>
<feature type="region of interest" description="Disordered" evidence="4">
    <location>
        <begin position="1106"/>
        <end position="1175"/>
    </location>
</feature>
<feature type="compositionally biased region" description="Low complexity" evidence="4">
    <location>
        <begin position="153"/>
        <end position="167"/>
    </location>
</feature>
<dbReference type="CDD" id="cd08521">
    <property type="entry name" value="C2A_SLP"/>
    <property type="match status" value="1"/>
</dbReference>
<evidence type="ECO:0000256" key="1">
    <source>
        <dbReference type="ARBA" id="ARBA00004370"/>
    </source>
</evidence>
<keyword evidence="2" id="KW-0677">Repeat</keyword>
<feature type="region of interest" description="Disordered" evidence="4">
    <location>
        <begin position="58"/>
        <end position="189"/>
    </location>
</feature>
<feature type="region of interest" description="Disordered" evidence="4">
    <location>
        <begin position="922"/>
        <end position="976"/>
    </location>
</feature>
<feature type="compositionally biased region" description="Low complexity" evidence="4">
    <location>
        <begin position="568"/>
        <end position="594"/>
    </location>
</feature>
<dbReference type="InterPro" id="IPR000008">
    <property type="entry name" value="C2_dom"/>
</dbReference>
<evidence type="ECO:0000256" key="3">
    <source>
        <dbReference type="ARBA" id="ARBA00023136"/>
    </source>
</evidence>
<feature type="compositionally biased region" description="Polar residues" evidence="4">
    <location>
        <begin position="1147"/>
        <end position="1166"/>
    </location>
</feature>
<dbReference type="GO" id="GO:0042043">
    <property type="term" value="F:neurexin family protein binding"/>
    <property type="evidence" value="ECO:0007669"/>
    <property type="project" value="TreeGrafter"/>
</dbReference>
<dbReference type="EMBL" id="JAPTSV010000013">
    <property type="protein sequence ID" value="KAJ1521224.1"/>
    <property type="molecule type" value="Genomic_DNA"/>
</dbReference>
<feature type="compositionally biased region" description="Low complexity" evidence="4">
    <location>
        <begin position="792"/>
        <end position="809"/>
    </location>
</feature>
<feature type="compositionally biased region" description="Low complexity" evidence="4">
    <location>
        <begin position="1072"/>
        <end position="1090"/>
    </location>
</feature>
<dbReference type="PANTHER" id="PTHR45716">
    <property type="entry name" value="BITESIZE, ISOFORM I"/>
    <property type="match status" value="1"/>
</dbReference>
<feature type="compositionally biased region" description="Acidic residues" evidence="4">
    <location>
        <begin position="935"/>
        <end position="947"/>
    </location>
</feature>
<dbReference type="Gene3D" id="2.60.40.150">
    <property type="entry name" value="C2 domain"/>
    <property type="match status" value="2"/>
</dbReference>
<sequence length="1661" mass="176118">MFGETEPDSDGGVAALNKEVIGVVSPAELARLGGHMECLSVIETTPVALKDILRDELLRPEAEMQPPSRRGSSCSSSTDGGGRRGEGEFSGTESMELSPACHDRDNPDPDLDPEPYGERCAGAEAAAAAAAAATAAAPCLAAPAAAPTPAPASPGTAAAPPESAARPRSPDEEAVVRRAARHEGDVEVLGPKYTSLVMITPPESPVSVSVGPPRAPAVTLLHTNLEEDADDEDAVEEEAEEDDEDDEDAEAAGDDAECPPLPPPRRTRPGDEDVQVVTGGNTMSAVICLEEGLADDDSWVEEVEPDRELDMDMEATATDTSSGDEGAEGAAADREEELRGYHRAAIDFTLHTILEESCEESETEQRPVPRTRAPSASELEKYFFFDLGGGAGVQHDAMSETNSSIYSEGLESLGTEDGYGEDANLEEQPDPAELASSRLEKYFLSGFMGFPGSSRRDSDGSVGSDSEGRPSPEQRRKRLVRARGAGRSLGAAHSSQDNLASPTQPAEATPEAAAAASEVNEEADGTEGSSTEGEGAGAAAEEPALAVDGQFDTVKRKKRKRSVGSGGAPQQPSAVAAAAGSTKGSPGSAAPSASSDERDACVSPAPSQDLAASRTKQHSRDSGFVGSCDDLLNKTASDSSASSGAASPADAPVLEAAAPADEASAVEAAAQAAPAPAAMAAAPAPPPCTTTPPATSLTRRDSFNNWSSDEETNLMMSKMRAFFKNMTGRQHAASAPQPPQHGQGQAAPQQSRRKPPQLVYFESELTRLMKTVPGIRDEQVRELVEYLSSEDTWSDSYDSSDYTSSDLESATGGRVPSKRALQAQISASCRQIISNFDTASAPAVEPDDASIVYQRLVASLSRMEQPPRAHAAPPGLLPHASPPIFAKVMQHIGGRLVALMHEVSGQAAGRDHRDYRERYVHRRLQQKASVTSTTTEEDEDSVTDTEPDAGVGGGDAAAAAAVGGAPSGPPAAALEGAAGPVGSGVLARSRSHDLLGEEREASDYERFSWRGSFESALMAADSRSRLSCGGDSMVSVSVSTAAKRRSAGDLLYSHRSREHLDRVRSCGSIGGLSLSSSGPGPTAAGAAASADHPDLLRCWKARRASVPDANTSGGSADGDDDDDGEDDLDERDDGEDHDHHNADVAARSTTLPRSLQATRGAGTNSLPRLPTSGSGAAASALLKTNGLGQVQSARYRPPGYSRQPSAAASATLGNPPKRAMSAPGLGLGPHQQHPAPHPRRERRKHLQQSSHGKRVEEAVVGVLPYSASPSPVSSRSRVHRPGPGGSGPARDWGADEDTLASRLQQLQQLQQPIPGISQVSNLGRSDSMASVYSGAGEGRYGTVAVRGEVEFGLQYNYKQSALEIHVVQCKDLAAVDFKRNRSDPYVKVYLLPDKSKGGKRKTRVKKHTLNPYFDETLKFHINIKGLESRTLWLTVWHSDMFGRNDFLGEVMMTLENKVFDDPSPRSYPLQERTEPFEDVLSYRGDMIVALKFIPPDISGSTLGKKGKRSSKGELHVLVKEAKNLSVVRASGTCDSFCKSYLLPDKGRSSKQKTSVIRRTCNPAWNHTFIYSDVSLQELSERSLELTVWDHDRIASNEFLGGVRFNLGTGKQHAKPVDWMDSTGKEVTLWQRMLERPNLWVESSITLRPSLERTAMTSNTAT</sequence>
<evidence type="ECO:0000256" key="2">
    <source>
        <dbReference type="ARBA" id="ARBA00022737"/>
    </source>
</evidence>
<dbReference type="CDD" id="cd04020">
    <property type="entry name" value="C2B_SLP_1-2-3-4"/>
    <property type="match status" value="1"/>
</dbReference>
<organism evidence="6 7">
    <name type="scientific">Megalurothrips usitatus</name>
    <name type="common">bean blossom thrips</name>
    <dbReference type="NCBI Taxonomy" id="439358"/>
    <lineage>
        <taxon>Eukaryota</taxon>
        <taxon>Metazoa</taxon>
        <taxon>Ecdysozoa</taxon>
        <taxon>Arthropoda</taxon>
        <taxon>Hexapoda</taxon>
        <taxon>Insecta</taxon>
        <taxon>Pterygota</taxon>
        <taxon>Neoptera</taxon>
        <taxon>Paraneoptera</taxon>
        <taxon>Thysanoptera</taxon>
        <taxon>Terebrantia</taxon>
        <taxon>Thripoidea</taxon>
        <taxon>Thripidae</taxon>
        <taxon>Megalurothrips</taxon>
    </lineage>
</organism>
<comment type="caution">
    <text evidence="6">The sequence shown here is derived from an EMBL/GenBank/DDBJ whole genome shotgun (WGS) entry which is preliminary data.</text>
</comment>
<dbReference type="GO" id="GO:0070382">
    <property type="term" value="C:exocytic vesicle"/>
    <property type="evidence" value="ECO:0007669"/>
    <property type="project" value="TreeGrafter"/>
</dbReference>
<evidence type="ECO:0000313" key="7">
    <source>
        <dbReference type="Proteomes" id="UP001075354"/>
    </source>
</evidence>
<evidence type="ECO:0000256" key="4">
    <source>
        <dbReference type="SAM" id="MobiDB-lite"/>
    </source>
</evidence>
<feature type="compositionally biased region" description="Low complexity" evidence="4">
    <location>
        <begin position="482"/>
        <end position="518"/>
    </location>
</feature>
<keyword evidence="7" id="KW-1185">Reference proteome</keyword>
<feature type="compositionally biased region" description="Low complexity" evidence="4">
    <location>
        <begin position="956"/>
        <end position="976"/>
    </location>
</feature>
<feature type="compositionally biased region" description="Low complexity" evidence="4">
    <location>
        <begin position="526"/>
        <end position="542"/>
    </location>
</feature>
<feature type="compositionally biased region" description="Low complexity" evidence="4">
    <location>
        <begin position="205"/>
        <end position="218"/>
    </location>
</feature>
<feature type="domain" description="C2" evidence="5">
    <location>
        <begin position="1493"/>
        <end position="1619"/>
    </location>
</feature>
<feature type="compositionally biased region" description="Low complexity" evidence="4">
    <location>
        <begin position="636"/>
        <end position="682"/>
    </location>
</feature>
<feature type="region of interest" description="Disordered" evidence="4">
    <location>
        <begin position="1191"/>
        <end position="1294"/>
    </location>
</feature>
<feature type="region of interest" description="Disordered" evidence="4">
    <location>
        <begin position="792"/>
        <end position="818"/>
    </location>
</feature>
<dbReference type="PANTHER" id="PTHR45716:SF2">
    <property type="entry name" value="BITESIZE, ISOFORM I"/>
    <property type="match status" value="1"/>
</dbReference>
<feature type="compositionally biased region" description="Basic residues" evidence="4">
    <location>
        <begin position="1236"/>
        <end position="1246"/>
    </location>
</feature>
<keyword evidence="3" id="KW-0472">Membrane</keyword>
<feature type="region of interest" description="Disordered" evidence="4">
    <location>
        <begin position="1072"/>
        <end position="1091"/>
    </location>
</feature>
<accession>A0AAV7X9C9</accession>
<dbReference type="FunFam" id="2.60.40.150:FF:000006">
    <property type="entry name" value="Synaptotagmin-like 5, isoform CRA_a"/>
    <property type="match status" value="1"/>
</dbReference>
<feature type="compositionally biased region" description="Acidic residues" evidence="4">
    <location>
        <begin position="226"/>
        <end position="257"/>
    </location>
</feature>
<feature type="compositionally biased region" description="Acidic residues" evidence="4">
    <location>
        <begin position="418"/>
        <end position="430"/>
    </location>
</feature>
<feature type="compositionally biased region" description="Acidic residues" evidence="4">
    <location>
        <begin position="1117"/>
        <end position="1133"/>
    </location>
</feature>
<dbReference type="Proteomes" id="UP001075354">
    <property type="component" value="Chromosome 13"/>
</dbReference>
<dbReference type="InterPro" id="IPR043567">
    <property type="entry name" value="SYTL1-5_C2B"/>
</dbReference>
<dbReference type="SMART" id="SM00239">
    <property type="entry name" value="C2"/>
    <property type="match status" value="2"/>
</dbReference>
<feature type="region of interest" description="Disordered" evidence="4">
    <location>
        <begin position="202"/>
        <end position="276"/>
    </location>
</feature>
<dbReference type="Pfam" id="PF00168">
    <property type="entry name" value="C2"/>
    <property type="match status" value="2"/>
</dbReference>
<reference evidence="6" key="1">
    <citation type="submission" date="2022-12" db="EMBL/GenBank/DDBJ databases">
        <title>Chromosome-level genome assembly of the bean flower thrips Megalurothrips usitatus.</title>
        <authorList>
            <person name="Ma L."/>
            <person name="Liu Q."/>
            <person name="Li H."/>
            <person name="Cai W."/>
        </authorList>
    </citation>
    <scope>NUCLEOTIDE SEQUENCE</scope>
    <source>
        <strain evidence="6">Cailab_2022a</strain>
    </source>
</reference>
<evidence type="ECO:0000259" key="5">
    <source>
        <dbReference type="PROSITE" id="PS50004"/>
    </source>
</evidence>
<evidence type="ECO:0000313" key="6">
    <source>
        <dbReference type="EMBL" id="KAJ1521224.1"/>
    </source>
</evidence>
<gene>
    <name evidence="6" type="ORF">ONE63_002910</name>
</gene>
<dbReference type="PROSITE" id="PS50004">
    <property type="entry name" value="C2"/>
    <property type="match status" value="2"/>
</dbReference>
<proteinExistence type="predicted"/>